<dbReference type="InterPro" id="IPR011009">
    <property type="entry name" value="Kinase-like_dom_sf"/>
</dbReference>
<evidence type="ECO:0000313" key="6">
    <source>
        <dbReference type="WBParaSite" id="GPUH_0000194801-mRNA-1"/>
    </source>
</evidence>
<dbReference type="InterPro" id="IPR001245">
    <property type="entry name" value="Ser-Thr/Tyr_kinase_cat_dom"/>
</dbReference>
<evidence type="ECO:0000313" key="5">
    <source>
        <dbReference type="Proteomes" id="UP000271098"/>
    </source>
</evidence>
<reference evidence="4 5" key="2">
    <citation type="submission" date="2018-11" db="EMBL/GenBank/DDBJ databases">
        <authorList>
            <consortium name="Pathogen Informatics"/>
        </authorList>
    </citation>
    <scope>NUCLEOTIDE SEQUENCE [LARGE SCALE GENOMIC DNA]</scope>
</reference>
<dbReference type="PANTHER" id="PTHR24418">
    <property type="entry name" value="TYROSINE-PROTEIN KINASE"/>
    <property type="match status" value="1"/>
</dbReference>
<evidence type="ECO:0000256" key="2">
    <source>
        <dbReference type="ARBA" id="ARBA00022840"/>
    </source>
</evidence>
<dbReference type="InterPro" id="IPR050198">
    <property type="entry name" value="Non-receptor_tyrosine_kinases"/>
</dbReference>
<dbReference type="Gene3D" id="1.10.510.10">
    <property type="entry name" value="Transferase(Phosphotransferase) domain 1"/>
    <property type="match status" value="1"/>
</dbReference>
<dbReference type="SUPFAM" id="SSF56112">
    <property type="entry name" value="Protein kinase-like (PK-like)"/>
    <property type="match status" value="1"/>
</dbReference>
<dbReference type="EMBL" id="UYRT01002659">
    <property type="protein sequence ID" value="VDK31298.1"/>
    <property type="molecule type" value="Genomic_DNA"/>
</dbReference>
<keyword evidence="2" id="KW-0067">ATP-binding</keyword>
<feature type="domain" description="Protein kinase" evidence="3">
    <location>
        <begin position="1"/>
        <end position="260"/>
    </location>
</feature>
<keyword evidence="1" id="KW-0547">Nucleotide-binding</keyword>
<protein>
    <submittedName>
        <fullName evidence="6">Protein kinase domain-containing protein</fullName>
    </submittedName>
</protein>
<dbReference type="OrthoDB" id="5842588at2759"/>
<reference evidence="6" key="1">
    <citation type="submission" date="2016-06" db="UniProtKB">
        <authorList>
            <consortium name="WormBaseParasite"/>
        </authorList>
    </citation>
    <scope>IDENTIFICATION</scope>
</reference>
<evidence type="ECO:0000259" key="3">
    <source>
        <dbReference type="PROSITE" id="PS50011"/>
    </source>
</evidence>
<accession>A0A183CZQ2</accession>
<dbReference type="Proteomes" id="UP000271098">
    <property type="component" value="Unassembled WGS sequence"/>
</dbReference>
<sequence>SIRHNLQKCEQECRCNGNILQQCPVQEERIIPLLDWHRTTKTPLGTSQIVLSKPITLAPWNLLASCVARLHGDIYGCYRMKVILVTSVSGVNLAVLLRKSKIRKEMKVRFGAQAAAALKYLVSKGYVHKCVQASNCLITRNMTLKLADFRFAGSERCPPFIHQPLENINVAWLAPETMLRHVFSEKTDVWAFGVLLWEIFQNGAAPFHGLTNMEMRAYVIHGEARLDIPKVRFFAVKRIRIPDRMSTSGNCVSLASLDHL</sequence>
<dbReference type="AlphaFoldDB" id="A0A183CZQ2"/>
<dbReference type="GO" id="GO:0004672">
    <property type="term" value="F:protein kinase activity"/>
    <property type="evidence" value="ECO:0007669"/>
    <property type="project" value="InterPro"/>
</dbReference>
<dbReference type="WBParaSite" id="GPUH_0000194801-mRNA-1">
    <property type="protein sequence ID" value="GPUH_0000194801-mRNA-1"/>
    <property type="gene ID" value="GPUH_0000194801"/>
</dbReference>
<dbReference type="PRINTS" id="PR00109">
    <property type="entry name" value="TYRKINASE"/>
</dbReference>
<keyword evidence="5" id="KW-1185">Reference proteome</keyword>
<dbReference type="Pfam" id="PF07714">
    <property type="entry name" value="PK_Tyr_Ser-Thr"/>
    <property type="match status" value="1"/>
</dbReference>
<evidence type="ECO:0000313" key="4">
    <source>
        <dbReference type="EMBL" id="VDK31298.1"/>
    </source>
</evidence>
<gene>
    <name evidence="4" type="ORF">GPUH_LOCUS1943</name>
</gene>
<organism evidence="6">
    <name type="scientific">Gongylonema pulchrum</name>
    <dbReference type="NCBI Taxonomy" id="637853"/>
    <lineage>
        <taxon>Eukaryota</taxon>
        <taxon>Metazoa</taxon>
        <taxon>Ecdysozoa</taxon>
        <taxon>Nematoda</taxon>
        <taxon>Chromadorea</taxon>
        <taxon>Rhabditida</taxon>
        <taxon>Spirurina</taxon>
        <taxon>Spiruromorpha</taxon>
        <taxon>Spiruroidea</taxon>
        <taxon>Gongylonematidae</taxon>
        <taxon>Gongylonema</taxon>
    </lineage>
</organism>
<dbReference type="InterPro" id="IPR000719">
    <property type="entry name" value="Prot_kinase_dom"/>
</dbReference>
<evidence type="ECO:0000256" key="1">
    <source>
        <dbReference type="ARBA" id="ARBA00022741"/>
    </source>
</evidence>
<name>A0A183CZQ2_9BILA</name>
<dbReference type="GO" id="GO:0005524">
    <property type="term" value="F:ATP binding"/>
    <property type="evidence" value="ECO:0007669"/>
    <property type="project" value="UniProtKB-KW"/>
</dbReference>
<dbReference type="PROSITE" id="PS50011">
    <property type="entry name" value="PROTEIN_KINASE_DOM"/>
    <property type="match status" value="1"/>
</dbReference>
<proteinExistence type="predicted"/>